<feature type="compositionally biased region" description="Acidic residues" evidence="1">
    <location>
        <begin position="834"/>
        <end position="846"/>
    </location>
</feature>
<accession>A0A093I9K3</accession>
<dbReference type="FunFam" id="1.20.900.10:FF:000024">
    <property type="entry name" value="FYVE, RhoGEF and PH domain-containing protein 6"/>
    <property type="match status" value="1"/>
</dbReference>
<dbReference type="InterPro" id="IPR000219">
    <property type="entry name" value="DH_dom"/>
</dbReference>
<dbReference type="EMBL" id="KK556236">
    <property type="protein sequence ID" value="KFV98312.1"/>
    <property type="molecule type" value="Genomic_DNA"/>
</dbReference>
<dbReference type="Gene3D" id="2.30.29.30">
    <property type="entry name" value="Pleckstrin-homology domain (PH domain)/Phosphotyrosine-binding domain (PTB)"/>
    <property type="match status" value="1"/>
</dbReference>
<feature type="region of interest" description="Disordered" evidence="1">
    <location>
        <begin position="47"/>
        <end position="91"/>
    </location>
</feature>
<dbReference type="PANTHER" id="PTHR12673">
    <property type="entry name" value="FACIOGENITAL DYSPLASIA PROTEIN"/>
    <property type="match status" value="1"/>
</dbReference>
<evidence type="ECO:0000313" key="3">
    <source>
        <dbReference type="EMBL" id="KFV98312.1"/>
    </source>
</evidence>
<feature type="compositionally biased region" description="Basic and acidic residues" evidence="1">
    <location>
        <begin position="713"/>
        <end position="722"/>
    </location>
</feature>
<feature type="compositionally biased region" description="Polar residues" evidence="1">
    <location>
        <begin position="466"/>
        <end position="479"/>
    </location>
</feature>
<protein>
    <submittedName>
        <fullName evidence="3">FYVE, RhoGEF and PH domain-containing protein 6</fullName>
    </submittedName>
</protein>
<organism evidence="3 4">
    <name type="scientific">Eurypyga helias</name>
    <name type="common">Sunbittern</name>
    <name type="synonym">Ardea helias</name>
    <dbReference type="NCBI Taxonomy" id="54383"/>
    <lineage>
        <taxon>Eukaryota</taxon>
        <taxon>Metazoa</taxon>
        <taxon>Chordata</taxon>
        <taxon>Craniata</taxon>
        <taxon>Vertebrata</taxon>
        <taxon>Euteleostomi</taxon>
        <taxon>Archelosauria</taxon>
        <taxon>Archosauria</taxon>
        <taxon>Dinosauria</taxon>
        <taxon>Saurischia</taxon>
        <taxon>Theropoda</taxon>
        <taxon>Coelurosauria</taxon>
        <taxon>Aves</taxon>
        <taxon>Neognathae</taxon>
        <taxon>Neoaves</taxon>
        <taxon>Phaethontimorphae</taxon>
        <taxon>Eurypygiformes</taxon>
        <taxon>Eurypygidae</taxon>
        <taxon>Eurypyga</taxon>
    </lineage>
</organism>
<keyword evidence="4" id="KW-1185">Reference proteome</keyword>
<dbReference type="SMART" id="SM00325">
    <property type="entry name" value="RhoGEF"/>
    <property type="match status" value="1"/>
</dbReference>
<dbReference type="Pfam" id="PF00621">
    <property type="entry name" value="RhoGEF"/>
    <property type="match status" value="1"/>
</dbReference>
<gene>
    <name evidence="3" type="ORF">N326_07048</name>
</gene>
<reference evidence="3 4" key="1">
    <citation type="submission" date="2014-04" db="EMBL/GenBank/DDBJ databases">
        <title>Genome evolution of avian class.</title>
        <authorList>
            <person name="Zhang G."/>
            <person name="Li C."/>
        </authorList>
    </citation>
    <scope>NUCLEOTIDE SEQUENCE [LARGE SCALE GENOMIC DNA]</scope>
    <source>
        <strain evidence="3">BGI_N326</strain>
    </source>
</reference>
<feature type="region of interest" description="Disordered" evidence="1">
    <location>
        <begin position="466"/>
        <end position="506"/>
    </location>
</feature>
<dbReference type="PROSITE" id="PS50010">
    <property type="entry name" value="DH_2"/>
    <property type="match status" value="1"/>
</dbReference>
<dbReference type="SUPFAM" id="SSF48065">
    <property type="entry name" value="DBL homology domain (DH-domain)"/>
    <property type="match status" value="1"/>
</dbReference>
<name>A0A093I9K3_EURHL</name>
<dbReference type="PANTHER" id="PTHR12673:SF12">
    <property type="entry name" value="FYVE, RHOGEF AND PH DOMAIN-CONTAINING PROTEIN 6"/>
    <property type="match status" value="1"/>
</dbReference>
<dbReference type="GO" id="GO:0005737">
    <property type="term" value="C:cytoplasm"/>
    <property type="evidence" value="ECO:0007669"/>
    <property type="project" value="TreeGrafter"/>
</dbReference>
<feature type="region of interest" description="Disordered" evidence="1">
    <location>
        <begin position="1"/>
        <end position="33"/>
    </location>
</feature>
<feature type="compositionally biased region" description="Basic and acidic residues" evidence="1">
    <location>
        <begin position="483"/>
        <end position="496"/>
    </location>
</feature>
<feature type="region of interest" description="Disordered" evidence="1">
    <location>
        <begin position="700"/>
        <end position="722"/>
    </location>
</feature>
<dbReference type="InterPro" id="IPR035899">
    <property type="entry name" value="DBL_dom_sf"/>
</dbReference>
<dbReference type="Proteomes" id="UP000054232">
    <property type="component" value="Unassembled WGS sequence"/>
</dbReference>
<dbReference type="InterPro" id="IPR011993">
    <property type="entry name" value="PH-like_dom_sf"/>
</dbReference>
<proteinExistence type="predicted"/>
<feature type="domain" description="DH" evidence="2">
    <location>
        <begin position="870"/>
        <end position="1059"/>
    </location>
</feature>
<feature type="non-terminal residue" evidence="3">
    <location>
        <position position="1110"/>
    </location>
</feature>
<evidence type="ECO:0000256" key="1">
    <source>
        <dbReference type="SAM" id="MobiDB-lite"/>
    </source>
</evidence>
<dbReference type="InterPro" id="IPR051092">
    <property type="entry name" value="FYVE_RhoGEF_PH"/>
</dbReference>
<feature type="region of interest" description="Disordered" evidence="1">
    <location>
        <begin position="834"/>
        <end position="868"/>
    </location>
</feature>
<evidence type="ECO:0000259" key="2">
    <source>
        <dbReference type="PROSITE" id="PS50010"/>
    </source>
</evidence>
<evidence type="ECO:0000313" key="4">
    <source>
        <dbReference type="Proteomes" id="UP000054232"/>
    </source>
</evidence>
<feature type="non-terminal residue" evidence="3">
    <location>
        <position position="1"/>
    </location>
</feature>
<dbReference type="CDD" id="cd00160">
    <property type="entry name" value="RhoGEF"/>
    <property type="match status" value="1"/>
</dbReference>
<feature type="compositionally biased region" description="Basic and acidic residues" evidence="1">
    <location>
        <begin position="850"/>
        <end position="861"/>
    </location>
</feature>
<dbReference type="GO" id="GO:0005085">
    <property type="term" value="F:guanyl-nucleotide exchange factor activity"/>
    <property type="evidence" value="ECO:0007669"/>
    <property type="project" value="InterPro"/>
</dbReference>
<dbReference type="SUPFAM" id="SSF50729">
    <property type="entry name" value="PH domain-like"/>
    <property type="match status" value="1"/>
</dbReference>
<dbReference type="AlphaFoldDB" id="A0A093I9K3"/>
<sequence>FPSFLEIKKPPVAPKPKFVVGHKATPPPVAPKPDVVLSGVIQAARKTKPAIAPKPKVLKSSSIPEVKPPSSIQKSTKSFEEPRGDSSPTLDHLNYKNEALEGSSDNTAFILPMSSCKFECFHKLGNGENTCKTQIIFEHFENIENIKVGGKTAPALGDSHNEKLANKNQVVLKASILEEKLKDVLTHSVFPNSSPARHRYADRLHKGDGSNSKNNVKIEFMELVQSSSSSEVAKGKQQNTDSKLTADEFQMSEICPNLTENNHSCACQLDQETLENEHLSSNSACSGEMGMKADADKTSETSSVLSSKVLPIPKPRKPRAACLVRQDGIDSTGEGAKALSNSEKDSFGLVEQSFKRPAKINILGQSVCYNNNTEMLHPEKCEITQSSADKTHQVEEPAMEESTSQNLLPQLSHKTSDLVESVECSLDADVDEMTDDANMLDAVDKRTNFVRCDILSMSLPKQLKLTGSQHSSASNSLHVSPQKMEDKEVKIKDESSPRIVPKKPQRHSLPAAGLLKKAASAELVEKSSYTSREDKLNSVLEGSHFRHPPAKEQGALSTCDIPKRSSEKPVWKLPHPILPFSGNSESLKTANVATGFNHLTVVTKPRAKSLSAVDMDRTDKPCKDHQKKNSLKKFLNMKLSVCLMKTDFQKFLSKGSQSMDSAITNLSTGDRCGSGSNRNIATVGSERKAKSAKAFSVEISSPALQKKRQRNRSQPDMRSNQRLESLDGHVLLGENLSQMHLNSVTSTTALEYENVRHYEEIPEYENLPFAMSGGRNLCFEYQNSSSVEDQSPGFYEVEEPCEATSRRLGVGRSLEEHHDHPSMVMGDLQSDEEDIMNSSDEDDDTNSDSSKGEPDPQEHKQSKAAGKKTKVYHIAKEIMSSEKVFVDVLKLLHIDFRDAVAHASRQLGKPVIEDRILNQILYYLPQLYELNRDLLRELEERLSHWLEHQRIADIFVKKGPYLKMYSTYIKEFDKNVALLDEQCKKNAGFASVVKDFEMSPRCASLALKHYLLKPVQRIPQYRLLLTDYLKNLLEESADYRDTQDALAVVIEVANHANDIMKQGDNFQKLMQIQYSLNGHHEIVQPGRVFLKEGTLMKLSRKVMQPRMFFL</sequence>
<dbReference type="Gene3D" id="1.20.900.10">
    <property type="entry name" value="Dbl homology (DH) domain"/>
    <property type="match status" value="1"/>
</dbReference>